<dbReference type="Proteomes" id="UP001055553">
    <property type="component" value="Chromosome"/>
</dbReference>
<keyword evidence="6 15" id="KW-0436">Ligase</keyword>
<proteinExistence type="inferred from homology"/>
<dbReference type="GO" id="GO:0004826">
    <property type="term" value="F:phenylalanine-tRNA ligase activity"/>
    <property type="evidence" value="ECO:0007669"/>
    <property type="project" value="UniProtKB-EC"/>
</dbReference>
<dbReference type="PANTHER" id="PTHR10947">
    <property type="entry name" value="PHENYLALANYL-TRNA SYNTHETASE BETA CHAIN AND LEUCINE-RICH REPEAT-CONTAINING PROTEIN 47"/>
    <property type="match status" value="1"/>
</dbReference>
<dbReference type="GO" id="GO:0003723">
    <property type="term" value="F:RNA binding"/>
    <property type="evidence" value="ECO:0007669"/>
    <property type="project" value="InterPro"/>
</dbReference>
<dbReference type="AlphaFoldDB" id="A0A915SY28"/>
<evidence type="ECO:0000259" key="14">
    <source>
        <dbReference type="PROSITE" id="PS51483"/>
    </source>
</evidence>
<dbReference type="EMBL" id="AP019769">
    <property type="protein sequence ID" value="BBL45500.1"/>
    <property type="molecule type" value="Genomic_DNA"/>
</dbReference>
<evidence type="ECO:0000256" key="13">
    <source>
        <dbReference type="SAM" id="Coils"/>
    </source>
</evidence>
<dbReference type="GeneID" id="74568286"/>
<dbReference type="Gene3D" id="3.30.56.10">
    <property type="match status" value="2"/>
</dbReference>
<dbReference type="SUPFAM" id="SSF46955">
    <property type="entry name" value="Putative DNA-binding domain"/>
    <property type="match status" value="2"/>
</dbReference>
<keyword evidence="7" id="KW-0479">Metal-binding</keyword>
<evidence type="ECO:0000256" key="6">
    <source>
        <dbReference type="ARBA" id="ARBA00022598"/>
    </source>
</evidence>
<comment type="subcellular location">
    <subcellularLocation>
        <location evidence="2">Cytoplasm</location>
    </subcellularLocation>
</comment>
<evidence type="ECO:0000256" key="1">
    <source>
        <dbReference type="ARBA" id="ARBA00001946"/>
    </source>
</evidence>
<dbReference type="RefSeq" id="WP_258393530.1">
    <property type="nucleotide sequence ID" value="NZ_AP019769.1"/>
</dbReference>
<dbReference type="FunFam" id="3.50.40.10:FF:000003">
    <property type="entry name" value="Phenylalanine--tRNA ligase beta subunit"/>
    <property type="match status" value="1"/>
</dbReference>
<keyword evidence="10" id="KW-0460">Magnesium</keyword>
<keyword evidence="12" id="KW-0030">Aminoacyl-tRNA synthetase</keyword>
<comment type="cofactor">
    <cofactor evidence="1">
        <name>Mg(2+)</name>
        <dbReference type="ChEBI" id="CHEBI:18420"/>
    </cofactor>
</comment>
<dbReference type="Gene3D" id="3.30.930.10">
    <property type="entry name" value="Bira Bifunctional Protein, Domain 2"/>
    <property type="match status" value="1"/>
</dbReference>
<comment type="similarity">
    <text evidence="3">Belongs to the phenylalanyl-tRNA synthetase beta subunit family. Type 2 subfamily.</text>
</comment>
<evidence type="ECO:0000256" key="4">
    <source>
        <dbReference type="ARBA" id="ARBA00012814"/>
    </source>
</evidence>
<organism evidence="15 16">
    <name type="scientific">Nanobdella aerobiophila</name>
    <dbReference type="NCBI Taxonomy" id="2586965"/>
    <lineage>
        <taxon>Archaea</taxon>
        <taxon>Nanobdellota</taxon>
        <taxon>Nanobdellia</taxon>
        <taxon>Nanobdellales</taxon>
        <taxon>Nanobdellaceae</taxon>
        <taxon>Nanobdella</taxon>
    </lineage>
</organism>
<keyword evidence="11" id="KW-0648">Protein biosynthesis</keyword>
<name>A0A915SY28_9ARCH</name>
<feature type="domain" description="B5" evidence="14">
    <location>
        <begin position="272"/>
        <end position="347"/>
    </location>
</feature>
<dbReference type="SUPFAM" id="SSF55681">
    <property type="entry name" value="Class II aaRS and biotin synthetases"/>
    <property type="match status" value="1"/>
</dbReference>
<dbReference type="InterPro" id="IPR005146">
    <property type="entry name" value="B3/B4_tRNA-bd"/>
</dbReference>
<evidence type="ECO:0000256" key="11">
    <source>
        <dbReference type="ARBA" id="ARBA00022917"/>
    </source>
</evidence>
<dbReference type="SMART" id="SM00874">
    <property type="entry name" value="B5"/>
    <property type="match status" value="1"/>
</dbReference>
<dbReference type="SMART" id="SM00873">
    <property type="entry name" value="B3_4"/>
    <property type="match status" value="1"/>
</dbReference>
<evidence type="ECO:0000256" key="3">
    <source>
        <dbReference type="ARBA" id="ARBA00007438"/>
    </source>
</evidence>
<dbReference type="Pfam" id="PF03484">
    <property type="entry name" value="B5"/>
    <property type="match status" value="1"/>
</dbReference>
<evidence type="ECO:0000313" key="15">
    <source>
        <dbReference type="EMBL" id="BBL45500.1"/>
    </source>
</evidence>
<sequence length="549" mass="64323">MATIDISLKELYKSLNLFLSKEDLEQYLLNIKCELDDINNDYAKIEIKDFNRPDLYTYTGIARELKGILDIEKGIPNIKINDSDYQIIVDRDLKDIRPYIVAAIVKNVNLNDDRLKDLIQLQEKISQSYGRNRQKIAIGTHNFDLINFPIYYKLADENIKFIPLGYDKELSLKEIINNTEVGKKYGYIINNKYPILIDNNNNIISMPPIINSNKIGKLDNNTRNIFIDISGTDLEKMIIALNIILLTLYEWGGEIYSVKIKYDNKEIISPQIKIIEKEFDYNKIKKHLGLDLKDEEIINYLLKKRIESSINNDRLKIRYLNYRDDLLSEYDIIEEILISYGYNNLKPKKLSIYTKGELNKNRKFQNLIRKLMVSMNCIEIYTPILSSYDINNILKEDKDILEIINPVSNNYNSIRLSLLTSFLQLLQESKEIKFPAKIFEVGKIAYLKDRLYQEDSLLYIYSNYKVSINDSKSVLERLFNELNIKFDMNISNYKFLIEGRQGNILVNNEIIGWIGDINPEVLDNIDIKYPLSGFEINLSKLIKYINYDI</sequence>
<evidence type="ECO:0000256" key="5">
    <source>
        <dbReference type="ARBA" id="ARBA00022490"/>
    </source>
</evidence>
<dbReference type="PROSITE" id="PS51483">
    <property type="entry name" value="B5"/>
    <property type="match status" value="1"/>
</dbReference>
<dbReference type="GO" id="GO:0005524">
    <property type="term" value="F:ATP binding"/>
    <property type="evidence" value="ECO:0007669"/>
    <property type="project" value="UniProtKB-KW"/>
</dbReference>
<keyword evidence="13" id="KW-0175">Coiled coil</keyword>
<gene>
    <name evidence="15" type="ORF">MJ1_0335</name>
</gene>
<dbReference type="InterPro" id="IPR005147">
    <property type="entry name" value="tRNA_synthase_B5-dom"/>
</dbReference>
<dbReference type="EC" id="6.1.1.20" evidence="4"/>
<keyword evidence="8" id="KW-0547">Nucleotide-binding</keyword>
<dbReference type="NCBIfam" id="TIGR00471">
    <property type="entry name" value="pheT_arch"/>
    <property type="match status" value="1"/>
</dbReference>
<evidence type="ECO:0000256" key="12">
    <source>
        <dbReference type="ARBA" id="ARBA00023146"/>
    </source>
</evidence>
<evidence type="ECO:0000256" key="2">
    <source>
        <dbReference type="ARBA" id="ARBA00004496"/>
    </source>
</evidence>
<dbReference type="InterPro" id="IPR045864">
    <property type="entry name" value="aa-tRNA-synth_II/BPL/LPL"/>
</dbReference>
<dbReference type="GO" id="GO:0000287">
    <property type="term" value="F:magnesium ion binding"/>
    <property type="evidence" value="ECO:0007669"/>
    <property type="project" value="InterPro"/>
</dbReference>
<evidence type="ECO:0000256" key="7">
    <source>
        <dbReference type="ARBA" id="ARBA00022723"/>
    </source>
</evidence>
<reference evidence="16" key="1">
    <citation type="journal article" date="2022" name="Int. J. Syst. Evol. Microbiol.">
        <title>Nanobdella aerobiophila gen. nov., sp. nov., a thermoacidophilic, obligate ectosymbiotic archaeon, and proposal of Nanobdellaceae fam. nov., Nanobdellales ord. nov. and Nanobdellia class. nov.</title>
        <authorList>
            <person name="Kato S."/>
            <person name="Ogasawara A."/>
            <person name="Itoh T."/>
            <person name="Sakai H.D."/>
            <person name="Shimizu M."/>
            <person name="Yuki M."/>
            <person name="Kaneko M."/>
            <person name="Takashina T."/>
            <person name="Ohkuma M."/>
        </authorList>
    </citation>
    <scope>NUCLEOTIDE SEQUENCE [LARGE SCALE GENOMIC DNA]</scope>
    <source>
        <strain evidence="16">MJ1</strain>
    </source>
</reference>
<dbReference type="Pfam" id="PF17759">
    <property type="entry name" value="tRNA_synthFbeta"/>
    <property type="match status" value="1"/>
</dbReference>
<keyword evidence="9" id="KW-0067">ATP-binding</keyword>
<dbReference type="InterPro" id="IPR020825">
    <property type="entry name" value="Phe-tRNA_synthase-like_B3/B4"/>
</dbReference>
<accession>A0A915SY28</accession>
<evidence type="ECO:0000256" key="9">
    <source>
        <dbReference type="ARBA" id="ARBA00022840"/>
    </source>
</evidence>
<dbReference type="InterPro" id="IPR009061">
    <property type="entry name" value="DNA-bd_dom_put_sf"/>
</dbReference>
<evidence type="ECO:0000256" key="8">
    <source>
        <dbReference type="ARBA" id="ARBA00022741"/>
    </source>
</evidence>
<evidence type="ECO:0000256" key="10">
    <source>
        <dbReference type="ARBA" id="ARBA00022842"/>
    </source>
</evidence>
<keyword evidence="16" id="KW-1185">Reference proteome</keyword>
<dbReference type="GO" id="GO:0009328">
    <property type="term" value="C:phenylalanine-tRNA ligase complex"/>
    <property type="evidence" value="ECO:0007669"/>
    <property type="project" value="TreeGrafter"/>
</dbReference>
<keyword evidence="5" id="KW-0963">Cytoplasm</keyword>
<dbReference type="InterPro" id="IPR041616">
    <property type="entry name" value="PheRS_beta_core"/>
</dbReference>
<dbReference type="GO" id="GO:0006432">
    <property type="term" value="P:phenylalanyl-tRNA aminoacylation"/>
    <property type="evidence" value="ECO:0007669"/>
    <property type="project" value="InterPro"/>
</dbReference>
<protein>
    <recommendedName>
        <fullName evidence="4">phenylalanine--tRNA ligase</fullName>
        <ecNumber evidence="4">6.1.1.20</ecNumber>
    </recommendedName>
</protein>
<feature type="coiled-coil region" evidence="13">
    <location>
        <begin position="21"/>
        <end position="48"/>
    </location>
</feature>
<dbReference type="InterPro" id="IPR004531">
    <property type="entry name" value="Phe-tRNA-synth_IIc_bsu_arc_euk"/>
</dbReference>
<dbReference type="Gene3D" id="3.50.40.10">
    <property type="entry name" value="Phenylalanyl-trna Synthetase, Chain B, domain 3"/>
    <property type="match status" value="1"/>
</dbReference>
<evidence type="ECO:0000313" key="16">
    <source>
        <dbReference type="Proteomes" id="UP001055553"/>
    </source>
</evidence>
<dbReference type="InterPro" id="IPR045060">
    <property type="entry name" value="Phe-tRNA-ligase_IIc_bsu"/>
</dbReference>
<dbReference type="PANTHER" id="PTHR10947:SF0">
    <property type="entry name" value="PHENYLALANINE--TRNA LIGASE BETA SUBUNIT"/>
    <property type="match status" value="1"/>
</dbReference>
<dbReference type="KEGG" id="naer:MJ1_0335"/>